<dbReference type="EMBL" id="JAMJEV010000020">
    <property type="protein sequence ID" value="MDO0825064.1"/>
    <property type="molecule type" value="Genomic_DNA"/>
</dbReference>
<dbReference type="RefSeq" id="WP_302049763.1">
    <property type="nucleotide sequence ID" value="NZ_JAMJEV010000020.1"/>
</dbReference>
<keyword evidence="2" id="KW-1185">Reference proteome</keyword>
<proteinExistence type="predicted"/>
<sequence length="202" mass="23151">MREKFFHPPTDYYCESLAPIDEQICELLSKRKVLSENNPGIPSLELITAWCEQYKLNEDKIRSIFASMCNDSNFLPQAQIEPAEFLRFVPIMKSVELDNIFYAVTYMRQYKNASVVSIEVELNSTEENIRLEHAGFKLYISPNYQCRSTRGGGGDKGIQHSFVVTPSLPDDLTGVEFRLTIRPYSDNEKRKIALAKSPITIK</sequence>
<comment type="caution">
    <text evidence="1">The sequence shown here is derived from an EMBL/GenBank/DDBJ whole genome shotgun (WGS) entry which is preliminary data.</text>
</comment>
<evidence type="ECO:0008006" key="3">
    <source>
        <dbReference type="Google" id="ProtNLM"/>
    </source>
</evidence>
<accession>A0ABT8QX45</accession>
<name>A0ABT8QX45_9FIRM</name>
<dbReference type="Proteomes" id="UP001176021">
    <property type="component" value="Unassembled WGS sequence"/>
</dbReference>
<evidence type="ECO:0000313" key="2">
    <source>
        <dbReference type="Proteomes" id="UP001176021"/>
    </source>
</evidence>
<organism evidence="1 2">
    <name type="scientific">Desulfosporosinus nitroreducens</name>
    <dbReference type="NCBI Taxonomy" id="2018668"/>
    <lineage>
        <taxon>Bacteria</taxon>
        <taxon>Bacillati</taxon>
        <taxon>Bacillota</taxon>
        <taxon>Clostridia</taxon>
        <taxon>Eubacteriales</taxon>
        <taxon>Desulfitobacteriaceae</taxon>
        <taxon>Desulfosporosinus</taxon>
    </lineage>
</organism>
<gene>
    <name evidence="1" type="ORF">M8H41_19725</name>
</gene>
<evidence type="ECO:0000313" key="1">
    <source>
        <dbReference type="EMBL" id="MDO0825064.1"/>
    </source>
</evidence>
<reference evidence="1" key="1">
    <citation type="submission" date="2022-05" db="EMBL/GenBank/DDBJ databases">
        <title>Expanded diversity of anoxic marine methylotrophy in a Black Sea sulfate reducing microorganism.</title>
        <authorList>
            <person name="Fischer P.Q."/>
            <person name="Stams A.J.M."/>
            <person name="Villanueva L."/>
            <person name="Sousa D.Z."/>
        </authorList>
    </citation>
    <scope>NUCLEOTIDE SEQUENCE</scope>
    <source>
        <strain evidence="1">P130</strain>
    </source>
</reference>
<protein>
    <recommendedName>
        <fullName evidence="3">Chorismate mutase</fullName>
    </recommendedName>
</protein>